<dbReference type="InterPro" id="IPR036034">
    <property type="entry name" value="PDZ_sf"/>
</dbReference>
<evidence type="ECO:0000256" key="1">
    <source>
        <dbReference type="ARBA" id="ARBA00004170"/>
    </source>
</evidence>
<dbReference type="SUPFAM" id="SSF50156">
    <property type="entry name" value="PDZ domain-like"/>
    <property type="match status" value="6"/>
</dbReference>
<feature type="region of interest" description="Disordered" evidence="14">
    <location>
        <begin position="822"/>
        <end position="879"/>
    </location>
</feature>
<dbReference type="InterPro" id="IPR001202">
    <property type="entry name" value="WW_dom"/>
</dbReference>
<dbReference type="FunFam" id="2.30.42.10:FF:000005">
    <property type="entry name" value="Membrane associated guanylate kinase, WW and PDZ domain containing 1"/>
    <property type="match status" value="1"/>
</dbReference>
<dbReference type="PROSITE" id="PS50106">
    <property type="entry name" value="PDZ"/>
    <property type="match status" value="5"/>
</dbReference>
<dbReference type="SUPFAM" id="SSF52540">
    <property type="entry name" value="P-loop containing nucleoside triphosphate hydrolases"/>
    <property type="match status" value="1"/>
</dbReference>
<feature type="compositionally biased region" description="Polar residues" evidence="14">
    <location>
        <begin position="669"/>
        <end position="679"/>
    </location>
</feature>
<dbReference type="SMART" id="SM00456">
    <property type="entry name" value="WW"/>
    <property type="match status" value="2"/>
</dbReference>
<feature type="domain" description="PDZ" evidence="17">
    <location>
        <begin position="395"/>
        <end position="464"/>
    </location>
</feature>
<dbReference type="CDD" id="cd00201">
    <property type="entry name" value="WW"/>
    <property type="match status" value="2"/>
</dbReference>
<feature type="domain" description="Guanylate kinase-like" evidence="16">
    <location>
        <begin position="89"/>
        <end position="175"/>
    </location>
</feature>
<dbReference type="InterPro" id="IPR008144">
    <property type="entry name" value="Guanylate_kin-like_dom"/>
</dbReference>
<dbReference type="FunFam" id="2.30.42.10:FF:000012">
    <property type="entry name" value="Membrane associated guanylate kinase, WW and PDZ domain containing 1"/>
    <property type="match status" value="1"/>
</dbReference>
<keyword evidence="6" id="KW-0547">Nucleotide-binding</keyword>
<dbReference type="Pfam" id="PF00397">
    <property type="entry name" value="WW"/>
    <property type="match status" value="2"/>
</dbReference>
<dbReference type="Gene3D" id="2.20.70.10">
    <property type="match status" value="2"/>
</dbReference>
<dbReference type="PROSITE" id="PS50052">
    <property type="entry name" value="GUANYLATE_KINASE_2"/>
    <property type="match status" value="1"/>
</dbReference>
<evidence type="ECO:0000256" key="10">
    <source>
        <dbReference type="ARBA" id="ARBA00058771"/>
    </source>
</evidence>
<dbReference type="CDD" id="cd06734">
    <property type="entry name" value="PDZ4_MAGI-1_3-like"/>
    <property type="match status" value="1"/>
</dbReference>
<dbReference type="GO" id="GO:0005524">
    <property type="term" value="F:ATP binding"/>
    <property type="evidence" value="ECO:0007669"/>
    <property type="project" value="UniProtKB-KW"/>
</dbReference>
<evidence type="ECO:0000259" key="17">
    <source>
        <dbReference type="PROSITE" id="PS50106"/>
    </source>
</evidence>
<dbReference type="Gene3D" id="2.30.42.10">
    <property type="match status" value="5"/>
</dbReference>
<dbReference type="SMART" id="SM00228">
    <property type="entry name" value="PDZ"/>
    <property type="match status" value="6"/>
</dbReference>
<evidence type="ECO:0000256" key="6">
    <source>
        <dbReference type="ARBA" id="ARBA00022741"/>
    </source>
</evidence>
<dbReference type="FunFam" id="3.30.63.10:FF:000003">
    <property type="entry name" value="Membrane-associated guanylate kinase, WW and PDZ domain-containing protein 3 isoform 1"/>
    <property type="match status" value="1"/>
</dbReference>
<feature type="domain" description="PDZ" evidence="17">
    <location>
        <begin position="733"/>
        <end position="815"/>
    </location>
</feature>
<dbReference type="SUPFAM" id="SSF51045">
    <property type="entry name" value="WW domain"/>
    <property type="match status" value="2"/>
</dbReference>
<dbReference type="PROSITE" id="PS50020">
    <property type="entry name" value="WW_DOMAIN_2"/>
    <property type="match status" value="2"/>
</dbReference>
<feature type="domain" description="PDZ" evidence="17">
    <location>
        <begin position="890"/>
        <end position="985"/>
    </location>
</feature>
<keyword evidence="4" id="KW-0597">Phosphoprotein</keyword>
<dbReference type="GO" id="GO:0005737">
    <property type="term" value="C:cytoplasm"/>
    <property type="evidence" value="ECO:0007669"/>
    <property type="project" value="UniProtKB-ARBA"/>
</dbReference>
<dbReference type="CDD" id="cd06735">
    <property type="entry name" value="PDZ5_MAGI-1_3-like"/>
    <property type="match status" value="1"/>
</dbReference>
<keyword evidence="19" id="KW-1185">Reference proteome</keyword>
<dbReference type="CDD" id="cd06731">
    <property type="entry name" value="PDZ1_MAGI-1_3-like"/>
    <property type="match status" value="1"/>
</dbReference>
<reference evidence="18" key="1">
    <citation type="submission" date="2025-08" db="UniProtKB">
        <authorList>
            <consortium name="Ensembl"/>
        </authorList>
    </citation>
    <scope>IDENTIFICATION</scope>
</reference>
<evidence type="ECO:0000256" key="2">
    <source>
        <dbReference type="ARBA" id="ARBA00004435"/>
    </source>
</evidence>
<feature type="domain" description="PDZ" evidence="17">
    <location>
        <begin position="1013"/>
        <end position="1095"/>
    </location>
</feature>
<dbReference type="PROSITE" id="PS01159">
    <property type="entry name" value="WW_DOMAIN_1"/>
    <property type="match status" value="2"/>
</dbReference>
<evidence type="ECO:0000256" key="12">
    <source>
        <dbReference type="ARBA" id="ARBA00078448"/>
    </source>
</evidence>
<keyword evidence="9" id="KW-0472">Membrane</keyword>
<dbReference type="Pfam" id="PF00595">
    <property type="entry name" value="PDZ"/>
    <property type="match status" value="5"/>
</dbReference>
<evidence type="ECO:0000256" key="4">
    <source>
        <dbReference type="ARBA" id="ARBA00022553"/>
    </source>
</evidence>
<keyword evidence="7" id="KW-0067">ATP-binding</keyword>
<dbReference type="CDD" id="cd06733">
    <property type="entry name" value="PDZ3_MAGI-1_3-like"/>
    <property type="match status" value="1"/>
</dbReference>
<dbReference type="AlphaFoldDB" id="A0A9J8CNK7"/>
<dbReference type="GO" id="GO:0016020">
    <property type="term" value="C:membrane"/>
    <property type="evidence" value="ECO:0007669"/>
    <property type="project" value="UniProtKB-SubCell"/>
</dbReference>
<evidence type="ECO:0000256" key="7">
    <source>
        <dbReference type="ARBA" id="ARBA00022840"/>
    </source>
</evidence>
<dbReference type="FunFam" id="2.30.42.10:FF:000042">
    <property type="entry name" value="Membrane-associated guanylate kinase, WW and PDZ domain-containing protein 3 isoform 1"/>
    <property type="match status" value="1"/>
</dbReference>
<dbReference type="PROSITE" id="PS00856">
    <property type="entry name" value="GUANYLATE_KINASE_1"/>
    <property type="match status" value="1"/>
</dbReference>
<comment type="subcellular location">
    <subcellularLocation>
        <location evidence="2">Cell junction</location>
        <location evidence="2">Tight junction</location>
    </subcellularLocation>
    <subcellularLocation>
        <location evidence="1">Membrane</location>
        <topology evidence="1">Peripheral membrane protein</topology>
    </subcellularLocation>
</comment>
<dbReference type="Ensembl" id="ENSCCRT00000176471.1">
    <property type="protein sequence ID" value="ENSCCRP00000171429.1"/>
    <property type="gene ID" value="ENSCCRG00000065980.1"/>
</dbReference>
<dbReference type="GO" id="GO:0005923">
    <property type="term" value="C:bicellular tight junction"/>
    <property type="evidence" value="ECO:0007669"/>
    <property type="project" value="UniProtKB-SubCell"/>
</dbReference>
<dbReference type="Proteomes" id="UP001108240">
    <property type="component" value="Unplaced"/>
</dbReference>
<dbReference type="GeneTree" id="ENSGT00940000155820"/>
<reference evidence="18" key="2">
    <citation type="submission" date="2025-09" db="UniProtKB">
        <authorList>
            <consortium name="Ensembl"/>
        </authorList>
    </citation>
    <scope>IDENTIFICATION</scope>
</reference>
<keyword evidence="5" id="KW-0677">Repeat</keyword>
<evidence type="ECO:0000256" key="13">
    <source>
        <dbReference type="ARBA" id="ARBA00079517"/>
    </source>
</evidence>
<dbReference type="InterPro" id="IPR036020">
    <property type="entry name" value="WW_dom_sf"/>
</dbReference>
<dbReference type="GO" id="GO:0007165">
    <property type="term" value="P:signal transduction"/>
    <property type="evidence" value="ECO:0007669"/>
    <property type="project" value="TreeGrafter"/>
</dbReference>
<name>A0A9J8CNK7_CYPCA</name>
<evidence type="ECO:0000256" key="3">
    <source>
        <dbReference type="ARBA" id="ARBA00022427"/>
    </source>
</evidence>
<feature type="region of interest" description="Disordered" evidence="14">
    <location>
        <begin position="657"/>
        <end position="710"/>
    </location>
</feature>
<dbReference type="FunFam" id="2.30.42.10:FF:000015">
    <property type="entry name" value="Membrane associated guanylate kinase, WW and PDZ domain containing 1"/>
    <property type="match status" value="1"/>
</dbReference>
<dbReference type="InterPro" id="IPR001478">
    <property type="entry name" value="PDZ"/>
</dbReference>
<evidence type="ECO:0000256" key="8">
    <source>
        <dbReference type="ARBA" id="ARBA00022949"/>
    </source>
</evidence>
<accession>A0A9J8CNK7</accession>
<dbReference type="Gene3D" id="3.30.63.10">
    <property type="entry name" value="Guanylate Kinase phosphate binding domain"/>
    <property type="match status" value="1"/>
</dbReference>
<dbReference type="Pfam" id="PF00625">
    <property type="entry name" value="Guanylate_kin"/>
    <property type="match status" value="1"/>
</dbReference>
<evidence type="ECO:0000313" key="18">
    <source>
        <dbReference type="Ensembl" id="ENSCCRP00000171429.1"/>
    </source>
</evidence>
<feature type="domain" description="PDZ" evidence="17">
    <location>
        <begin position="571"/>
        <end position="649"/>
    </location>
</feature>
<feature type="domain" description="WW" evidence="15">
    <location>
        <begin position="322"/>
        <end position="355"/>
    </location>
</feature>
<keyword evidence="8" id="KW-0965">Cell junction</keyword>
<evidence type="ECO:0000259" key="15">
    <source>
        <dbReference type="PROSITE" id="PS50020"/>
    </source>
</evidence>
<proteinExistence type="predicted"/>
<keyword evidence="3" id="KW-0796">Tight junction</keyword>
<dbReference type="InterPro" id="IPR020590">
    <property type="entry name" value="Guanylate_kinase_CS"/>
</dbReference>
<dbReference type="InterPro" id="IPR027417">
    <property type="entry name" value="P-loop_NTPase"/>
</dbReference>
<dbReference type="FunFam" id="2.20.70.10:FF:000002">
    <property type="entry name" value="Membrane-associated guanylate kinase, WW and PDZ domain-containing protein 3 isoform 1"/>
    <property type="match status" value="1"/>
</dbReference>
<evidence type="ECO:0000256" key="5">
    <source>
        <dbReference type="ARBA" id="ARBA00022737"/>
    </source>
</evidence>
<evidence type="ECO:0000256" key="9">
    <source>
        <dbReference type="ARBA" id="ARBA00023136"/>
    </source>
</evidence>
<evidence type="ECO:0000313" key="19">
    <source>
        <dbReference type="Proteomes" id="UP001108240"/>
    </source>
</evidence>
<comment type="function">
    <text evidence="10">Plays a role in coupling actin fibers to cell junctions in endothelial cells, via its interaction with AMOTL2 and CDH5. May regulate acid-induced ASIC3 currents by modulating its expression at the cell surface.</text>
</comment>
<dbReference type="InterPro" id="IPR008145">
    <property type="entry name" value="GK/Ca_channel_bsu"/>
</dbReference>
<dbReference type="Pfam" id="PF16666">
    <property type="entry name" value="MAGI_u5"/>
    <property type="match status" value="1"/>
</dbReference>
<dbReference type="CDD" id="cd06732">
    <property type="entry name" value="PDZ2_MAGI-1_3-like"/>
    <property type="match status" value="1"/>
</dbReference>
<evidence type="ECO:0000256" key="11">
    <source>
        <dbReference type="ARBA" id="ARBA00070829"/>
    </source>
</evidence>
<dbReference type="GO" id="GO:0005634">
    <property type="term" value="C:nucleus"/>
    <property type="evidence" value="ECO:0007669"/>
    <property type="project" value="UniProtKB-ARBA"/>
</dbReference>
<dbReference type="PANTHER" id="PTHR10316">
    <property type="entry name" value="MEMBRANE ASSOCIATED GUANYLATE KINASE-RELATED"/>
    <property type="match status" value="1"/>
</dbReference>
<organism evidence="18 19">
    <name type="scientific">Cyprinus carpio carpio</name>
    <dbReference type="NCBI Taxonomy" id="630221"/>
    <lineage>
        <taxon>Eukaryota</taxon>
        <taxon>Metazoa</taxon>
        <taxon>Chordata</taxon>
        <taxon>Craniata</taxon>
        <taxon>Vertebrata</taxon>
        <taxon>Euteleostomi</taxon>
        <taxon>Actinopterygii</taxon>
        <taxon>Neopterygii</taxon>
        <taxon>Teleostei</taxon>
        <taxon>Ostariophysi</taxon>
        <taxon>Cypriniformes</taxon>
        <taxon>Cyprinidae</taxon>
        <taxon>Cyprininae</taxon>
        <taxon>Cyprinus</taxon>
    </lineage>
</organism>
<sequence length="1118" mass="122126">NSKQKNGSLRWSAVWRDSAGRLPLELYGGAESGHFIWIRPARPGAQRDILLEVEGLCVSGLPLYDVLDVLKNCEDPVRIKTAKAGGRLKKDLSYYLSQRFQKGSADQQLQDSIRNNLHRYSAPCTTRPPRDGELHGVDYNFLSVEDFLELERSGGLLEIGTYDGNYYGTPKPPIQPLSRTVISHDALRDNCTGSQKCCDRMQHARVENTALQEDADMNNTFTDSSQPDVRGVVRDNAPSYVLNNMAMSLPSKPPVLPPDQDPLGPLPDNWELAYTESGEMYFIDHNTKTTSWMDPRCQDKQRKLPEDCDDDGKILALDLFVSELPPGWEKIDDPVYGVYYVDHINRKTQYENPVLEARRQKQLDAQQSPEDGHPQSIPLPFFTRNPAELKGTFISTKLLKSRRGFGFTVVGGDEPDEFLQIKSLVLDGPAAVDGKMETGDVIVSVNDTIVLGYTHAQVVKIFQSIPIGSMVQLELCRGYPLPFDPDDPNTSLVTSVAILDKEPIIVNSQEGLEPIPGLAVQMAYGGRTVEPVPYGPSADSALMATADSCLAYASEVVTLASSIATQPELITVHIEKGDKGFGFTIADSLAGGGQKVKQIVDYPRCRGLKEGDILLEVNKRNVQGMSHNQIVDLLSKCPQGSEVTLLVQRGVLQPKRSPKLLQLERKDSQGSSQHSICSHRSTHTDSPGRPEPILPTDTLGANGTLQKKPDPFKIWAQSRSMYESREPDSQEQDIFLWRKDTGFGFRILGGNEPGEPIYIGHIVKYGSADEDGRLRSGDELICVDGTAVVGKSHQLVVQLMQQAAKQGHVNLTVRRKTAYGVYKGEGDVPPSPASSHHSSTQEKRTPQGSQNSLNTVSSGSGSTSGIGSGGGGGSGSTVVNMMPASLQPYDVEIQRAENEGFGFVIVSSVSRPDAGTTIGNTCATMPHKIGRIIECSPADRCGKLKVGDRILAVNSCSITNKSHSDIVNLIKEAGNIVTLRIIPGDETSNASLLTNAEKIATITTTHTPQKYYSVDLERESKGFGFSLRGGKEYNMDLYVLRLAEDGAAAKNGKMKVGDEILEINGESTKNMKHSRAIELIKTGGRRARLVLKRGDGSVPEYVVQQSVTVITNSALHKY</sequence>
<feature type="domain" description="WW" evidence="15">
    <location>
        <begin position="264"/>
        <end position="297"/>
    </location>
</feature>
<dbReference type="SMART" id="SM00072">
    <property type="entry name" value="GuKc"/>
    <property type="match status" value="1"/>
</dbReference>
<dbReference type="FunFam" id="2.20.70.10:FF:000001">
    <property type="entry name" value="Membrane-associated guanylate kinase, WW and PDZ domain-containing protein 1"/>
    <property type="match status" value="1"/>
</dbReference>
<dbReference type="FunFam" id="2.30.42.10:FF:000006">
    <property type="entry name" value="Membrane associated guanylate kinase, WW and PDZ domain containing 1"/>
    <property type="match status" value="1"/>
</dbReference>
<feature type="compositionally biased region" description="Gly residues" evidence="14">
    <location>
        <begin position="862"/>
        <end position="875"/>
    </location>
</feature>
<evidence type="ECO:0000256" key="14">
    <source>
        <dbReference type="SAM" id="MobiDB-lite"/>
    </source>
</evidence>
<protein>
    <recommendedName>
        <fullName evidence="11">Membrane-associated guanylate kinase, WW and PDZ domain-containing protein 1</fullName>
    </recommendedName>
    <alternativeName>
        <fullName evidence="12">BAI1-associated protein 1</fullName>
    </alternativeName>
    <alternativeName>
        <fullName evidence="13">Membrane-associated guanylate kinase inverted 1</fullName>
    </alternativeName>
</protein>
<dbReference type="PANTHER" id="PTHR10316:SF77">
    <property type="entry name" value="MEMBRANE-ASSOCIATED GUANYLATE KINASE, WW AND PDZ DOMAIN-CONTAINING PROTEIN 1 ISOFORM X1"/>
    <property type="match status" value="1"/>
</dbReference>
<evidence type="ECO:0000259" key="16">
    <source>
        <dbReference type="PROSITE" id="PS50052"/>
    </source>
</evidence>